<dbReference type="InterPro" id="IPR036249">
    <property type="entry name" value="Thioredoxin-like_sf"/>
</dbReference>
<dbReference type="OrthoDB" id="72053at2759"/>
<dbReference type="EMBL" id="CP017557">
    <property type="protein sequence ID" value="AOW04854.1"/>
    <property type="molecule type" value="Genomic_DNA"/>
</dbReference>
<dbReference type="GO" id="GO:0034976">
    <property type="term" value="P:response to endoplasmic reticulum stress"/>
    <property type="evidence" value="ECO:0007669"/>
    <property type="project" value="TreeGrafter"/>
</dbReference>
<proteinExistence type="predicted"/>
<evidence type="ECO:0000259" key="3">
    <source>
        <dbReference type="PROSITE" id="PS51352"/>
    </source>
</evidence>
<name>A0A1H6PSE4_YARLL</name>
<dbReference type="CDD" id="cd02961">
    <property type="entry name" value="PDI_a_family"/>
    <property type="match status" value="2"/>
</dbReference>
<dbReference type="VEuPathDB" id="FungiDB:YALI1_E03067g"/>
<keyword evidence="1" id="KW-0472">Membrane</keyword>
<dbReference type="GO" id="GO:0005788">
    <property type="term" value="C:endoplasmic reticulum lumen"/>
    <property type="evidence" value="ECO:0007669"/>
    <property type="project" value="TreeGrafter"/>
</dbReference>
<keyword evidence="2" id="KW-0732">Signal</keyword>
<evidence type="ECO:0000313" key="7">
    <source>
        <dbReference type="Proteomes" id="UP000256601"/>
    </source>
</evidence>
<feature type="chain" id="PRO_5036020527" evidence="2">
    <location>
        <begin position="16"/>
        <end position="617"/>
    </location>
</feature>
<dbReference type="KEGG" id="yli:2912097"/>
<dbReference type="Proteomes" id="UP000256601">
    <property type="component" value="Unassembled WGS sequence"/>
</dbReference>
<dbReference type="RefSeq" id="XP_503459.1">
    <property type="nucleotide sequence ID" value="XM_503459.1"/>
</dbReference>
<dbReference type="SUPFAM" id="SSF52833">
    <property type="entry name" value="Thioredoxin-like"/>
    <property type="match status" value="2"/>
</dbReference>
<dbReference type="PANTHER" id="PTHR45815:SF6">
    <property type="entry name" value="YALI0E02420P"/>
    <property type="match status" value="1"/>
</dbReference>
<reference evidence="4 6" key="1">
    <citation type="journal article" date="2016" name="PLoS ONE">
        <title>Sequence Assembly of Yarrowia lipolytica Strain W29/CLIB89 Shows Transposable Element Diversity.</title>
        <authorList>
            <person name="Magnan C."/>
            <person name="Yu J."/>
            <person name="Chang I."/>
            <person name="Jahn E."/>
            <person name="Kanomata Y."/>
            <person name="Wu J."/>
            <person name="Zeller M."/>
            <person name="Oakes M."/>
            <person name="Baldi P."/>
            <person name="Sandmeyer S."/>
        </authorList>
    </citation>
    <scope>NUCLEOTIDE SEQUENCE [LARGE SCALE GENOMIC DNA]</scope>
    <source>
        <strain evidence="4">CLIB89</strain>
        <strain evidence="6">CLIB89(W29)</strain>
    </source>
</reference>
<dbReference type="EMBL" id="KZ858947">
    <property type="protein sequence ID" value="RDW29117.1"/>
    <property type="molecule type" value="Genomic_DNA"/>
</dbReference>
<accession>A0A1H6PSE4</accession>
<protein>
    <submittedName>
        <fullName evidence="5">Thioredoxin-like protein</fullName>
    </submittedName>
</protein>
<feature type="domain" description="Thioredoxin" evidence="3">
    <location>
        <begin position="153"/>
        <end position="276"/>
    </location>
</feature>
<feature type="transmembrane region" description="Helical" evidence="1">
    <location>
        <begin position="571"/>
        <end position="595"/>
    </location>
</feature>
<dbReference type="GO" id="GO:0015035">
    <property type="term" value="F:protein-disulfide reductase activity"/>
    <property type="evidence" value="ECO:0007669"/>
    <property type="project" value="TreeGrafter"/>
</dbReference>
<evidence type="ECO:0000313" key="6">
    <source>
        <dbReference type="Proteomes" id="UP000182444"/>
    </source>
</evidence>
<reference evidence="5 7" key="2">
    <citation type="submission" date="2018-07" db="EMBL/GenBank/DDBJ databases">
        <title>Draft Genome Assemblies for Five Robust Yarrowia lipolytica Strains Exhibiting High Lipid Production and Pentose Sugar Utilization and Sugar Alcohol Secretion from Undetoxified Lignocellulosic Biomass Hydrolysates.</title>
        <authorList>
            <consortium name="DOE Joint Genome Institute"/>
            <person name="Walker C."/>
            <person name="Ryu S."/>
            <person name="Na H."/>
            <person name="Zane M."/>
            <person name="LaButti K."/>
            <person name="Lipzen A."/>
            <person name="Haridas S."/>
            <person name="Barry K."/>
            <person name="Grigoriev I.V."/>
            <person name="Quarterman J."/>
            <person name="Slininger P."/>
            <person name="Dien B."/>
            <person name="Trinh C.T."/>
        </authorList>
    </citation>
    <scope>NUCLEOTIDE SEQUENCE [LARGE SCALE GENOMIC DNA]</scope>
    <source>
        <strain evidence="5 7">YB392</strain>
    </source>
</reference>
<dbReference type="Pfam" id="PF00085">
    <property type="entry name" value="Thioredoxin"/>
    <property type="match status" value="2"/>
</dbReference>
<keyword evidence="1" id="KW-0812">Transmembrane</keyword>
<feature type="domain" description="Thioredoxin" evidence="3">
    <location>
        <begin position="7"/>
        <end position="143"/>
    </location>
</feature>
<dbReference type="GeneID" id="2912097"/>
<dbReference type="PROSITE" id="PS51352">
    <property type="entry name" value="THIOREDOXIN_2"/>
    <property type="match status" value="2"/>
</dbReference>
<dbReference type="OMA" id="IFVYFYD"/>
<dbReference type="PANTHER" id="PTHR45815">
    <property type="entry name" value="PROTEIN DISULFIDE-ISOMERASE A6"/>
    <property type="match status" value="1"/>
</dbReference>
<feature type="signal peptide" evidence="2">
    <location>
        <begin position="1"/>
        <end position="15"/>
    </location>
</feature>
<evidence type="ECO:0000313" key="4">
    <source>
        <dbReference type="EMBL" id="AOW04854.1"/>
    </source>
</evidence>
<gene>
    <name evidence="5" type="ORF">B0I71DRAFT_126466</name>
    <name evidence="4" type="ORF">YALI1_E03067g</name>
</gene>
<dbReference type="VEuPathDB" id="FungiDB:YALI0_E02420g"/>
<dbReference type="InterPro" id="IPR013766">
    <property type="entry name" value="Thioredoxin_domain"/>
</dbReference>
<evidence type="ECO:0000313" key="5">
    <source>
        <dbReference type="EMBL" id="RDW29117.1"/>
    </source>
</evidence>
<dbReference type="AlphaFoldDB" id="A0A1H6PSE4"/>
<dbReference type="eggNOG" id="KOG0190">
    <property type="taxonomic scope" value="Eukaryota"/>
</dbReference>
<organism evidence="4 6">
    <name type="scientific">Yarrowia lipolytica</name>
    <name type="common">Candida lipolytica</name>
    <dbReference type="NCBI Taxonomy" id="4952"/>
    <lineage>
        <taxon>Eukaryota</taxon>
        <taxon>Fungi</taxon>
        <taxon>Dikarya</taxon>
        <taxon>Ascomycota</taxon>
        <taxon>Saccharomycotina</taxon>
        <taxon>Dipodascomycetes</taxon>
        <taxon>Dipodascales</taxon>
        <taxon>Dipodascales incertae sedis</taxon>
        <taxon>Yarrowia</taxon>
    </lineage>
</organism>
<keyword evidence="1" id="KW-1133">Transmembrane helix</keyword>
<sequence>MRITRLLLLAAAAVAAVIPTPKPEGEEEAPAPCPEISGKEWETTVAEGTYWVKFYSPQCGHCQMLAPKWERMYQEIGNDVASRHDFHIAAVNCLADGDLCNQENINVYPTLNLYKNGKKVETYDLRKGTQPSRLAKFVEEKIKEASGISKLEGDEEKIASTKKANVNVEGLSVDLNPTNFKALVSDDPTGWYIKYYLPSCPHCVAMDDAWNEVAAKFKNQLNVGEINCAKYADFCRGQGIEYYPAVTFQIGELSVTYNGERTTDALTLFGLQAVEARDMKSVNQLEFEELRQKHPETVSYIYLHDEALFPEDLQALQKFAINVVAHANVYKSDDKKLVDKFSVTRLPALVAVNNDYTDEMSFEVYPEYDVGHLRNSERLLQFARRTWLPLMPELTPINQDSVFADGRIVVLALVDREDKFATKVAIDELKQSATKYFKAKMHARQKELDLLRIQRHSERAKLLKEKDPKLQKKLEKDDTSVPTRPPVQFAWIDADKYSKWIESRFRFNWDDRKANAPIIVIDDAKNVQFFDTDDKNARLEPSDAEQLARVLDLIEKNNSRQLFPRSTRGFFASWFIFVWGLKTYILLVFVLLAVAKMGKRYLRHRRSAATPTLGKWE</sequence>
<evidence type="ECO:0000256" key="2">
    <source>
        <dbReference type="SAM" id="SignalP"/>
    </source>
</evidence>
<dbReference type="Gene3D" id="3.40.30.10">
    <property type="entry name" value="Glutaredoxin"/>
    <property type="match status" value="2"/>
</dbReference>
<evidence type="ECO:0000256" key="1">
    <source>
        <dbReference type="SAM" id="Phobius"/>
    </source>
</evidence>
<dbReference type="eggNOG" id="KOG0191">
    <property type="taxonomic scope" value="Eukaryota"/>
</dbReference>
<dbReference type="Proteomes" id="UP000182444">
    <property type="component" value="Chromosome 1E"/>
</dbReference>